<sequence length="57" mass="6552">MNERGSRGIQAEHLSISKKPLSGFLKLIKEWSSRQSDITYIKYLSVCTRVIDTHICI</sequence>
<evidence type="ECO:0000313" key="2">
    <source>
        <dbReference type="Proteomes" id="UP000001075"/>
    </source>
</evidence>
<dbReference type="InParanoid" id="G3GTZ8"/>
<organism evidence="1 2">
    <name type="scientific">Cricetulus griseus</name>
    <name type="common">Chinese hamster</name>
    <name type="synonym">Cricetulus barabensis griseus</name>
    <dbReference type="NCBI Taxonomy" id="10029"/>
    <lineage>
        <taxon>Eukaryota</taxon>
        <taxon>Metazoa</taxon>
        <taxon>Chordata</taxon>
        <taxon>Craniata</taxon>
        <taxon>Vertebrata</taxon>
        <taxon>Euteleostomi</taxon>
        <taxon>Mammalia</taxon>
        <taxon>Eutheria</taxon>
        <taxon>Euarchontoglires</taxon>
        <taxon>Glires</taxon>
        <taxon>Rodentia</taxon>
        <taxon>Myomorpha</taxon>
        <taxon>Muroidea</taxon>
        <taxon>Cricetidae</taxon>
        <taxon>Cricetinae</taxon>
        <taxon>Cricetulus</taxon>
    </lineage>
</organism>
<name>G3GTZ8_CRIGR</name>
<dbReference type="EMBL" id="JH000024">
    <property type="protein sequence ID" value="EGV97301.1"/>
    <property type="molecule type" value="Genomic_DNA"/>
</dbReference>
<dbReference type="AlphaFoldDB" id="G3GTZ8"/>
<gene>
    <name evidence="1" type="ORF">I79_001142</name>
</gene>
<proteinExistence type="predicted"/>
<evidence type="ECO:0000313" key="1">
    <source>
        <dbReference type="EMBL" id="EGV97301.1"/>
    </source>
</evidence>
<protein>
    <submittedName>
        <fullName evidence="1">Uncharacterized protein</fullName>
    </submittedName>
</protein>
<reference evidence="2" key="1">
    <citation type="journal article" date="2011" name="Nat. Biotechnol.">
        <title>The genomic sequence of the Chinese hamster ovary (CHO)-K1 cell line.</title>
        <authorList>
            <person name="Xu X."/>
            <person name="Nagarajan H."/>
            <person name="Lewis N.E."/>
            <person name="Pan S."/>
            <person name="Cai Z."/>
            <person name="Liu X."/>
            <person name="Chen W."/>
            <person name="Xie M."/>
            <person name="Wang W."/>
            <person name="Hammond S."/>
            <person name="Andersen M.R."/>
            <person name="Neff N."/>
            <person name="Passarelli B."/>
            <person name="Koh W."/>
            <person name="Fan H.C."/>
            <person name="Wang J."/>
            <person name="Gui Y."/>
            <person name="Lee K.H."/>
            <person name="Betenbaugh M.J."/>
            <person name="Quake S.R."/>
            <person name="Famili I."/>
            <person name="Palsson B.O."/>
            <person name="Wang J."/>
        </authorList>
    </citation>
    <scope>NUCLEOTIDE SEQUENCE [LARGE SCALE GENOMIC DNA]</scope>
    <source>
        <strain evidence="2">CHO K1 cell line</strain>
    </source>
</reference>
<dbReference type="Proteomes" id="UP000001075">
    <property type="component" value="Unassembled WGS sequence"/>
</dbReference>
<accession>G3GTZ8</accession>